<feature type="transmembrane region" description="Helical" evidence="2">
    <location>
        <begin position="14"/>
        <end position="32"/>
    </location>
</feature>
<reference evidence="3 4" key="1">
    <citation type="submission" date="2016-11" db="EMBL/GenBank/DDBJ databases">
        <authorList>
            <person name="Jaros S."/>
            <person name="Januszkiewicz K."/>
            <person name="Wedrychowicz H."/>
        </authorList>
    </citation>
    <scope>NUCLEOTIDE SEQUENCE [LARGE SCALE GENOMIC DNA]</scope>
    <source>
        <strain evidence="3 4">DSM 18119</strain>
    </source>
</reference>
<dbReference type="EMBL" id="FQUU01000007">
    <property type="protein sequence ID" value="SHF17142.1"/>
    <property type="molecule type" value="Genomic_DNA"/>
</dbReference>
<accession>A0A1M4ZH63</accession>
<keyword evidence="2" id="KW-0812">Transmembrane</keyword>
<feature type="region of interest" description="Disordered" evidence="1">
    <location>
        <begin position="39"/>
        <end position="71"/>
    </location>
</feature>
<proteinExistence type="predicted"/>
<name>A0A1M4ZH63_9BACT</name>
<dbReference type="STRING" id="1121884.SAMN02745131_01935"/>
<keyword evidence="2" id="KW-0472">Membrane</keyword>
<keyword evidence="4" id="KW-1185">Reference proteome</keyword>
<evidence type="ECO:0000313" key="3">
    <source>
        <dbReference type="EMBL" id="SHF17142.1"/>
    </source>
</evidence>
<evidence type="ECO:0000256" key="2">
    <source>
        <dbReference type="SAM" id="Phobius"/>
    </source>
</evidence>
<dbReference type="Proteomes" id="UP000184048">
    <property type="component" value="Unassembled WGS sequence"/>
</dbReference>
<keyword evidence="2" id="KW-1133">Transmembrane helix</keyword>
<organism evidence="3 4">
    <name type="scientific">Flavisolibacter ginsengisoli DSM 18119</name>
    <dbReference type="NCBI Taxonomy" id="1121884"/>
    <lineage>
        <taxon>Bacteria</taxon>
        <taxon>Pseudomonadati</taxon>
        <taxon>Bacteroidota</taxon>
        <taxon>Chitinophagia</taxon>
        <taxon>Chitinophagales</taxon>
        <taxon>Chitinophagaceae</taxon>
        <taxon>Flavisolibacter</taxon>
    </lineage>
</organism>
<evidence type="ECO:0000256" key="1">
    <source>
        <dbReference type="SAM" id="MobiDB-lite"/>
    </source>
</evidence>
<evidence type="ECO:0000313" key="4">
    <source>
        <dbReference type="Proteomes" id="UP000184048"/>
    </source>
</evidence>
<protein>
    <submittedName>
        <fullName evidence="3">Uncharacterized protein</fullName>
    </submittedName>
</protein>
<gene>
    <name evidence="3" type="ORF">SAMN02745131_01935</name>
</gene>
<dbReference type="AlphaFoldDB" id="A0A1M4ZH63"/>
<dbReference type="RefSeq" id="WP_139256396.1">
    <property type="nucleotide sequence ID" value="NZ_FQUU01000007.1"/>
</dbReference>
<sequence>MANIDVQRKKSSPLPWIILVVIILAILAFFLWNRSRNAATTSTVTDSTSTVTDSTRMHDTTKTYPLDTSRH</sequence>
<feature type="compositionally biased region" description="Low complexity" evidence="1">
    <location>
        <begin position="40"/>
        <end position="54"/>
    </location>
</feature>